<keyword evidence="1" id="KW-0812">Transmembrane</keyword>
<dbReference type="EMBL" id="JAYGII010000013">
    <property type="protein sequence ID" value="MEA5445645.1"/>
    <property type="molecule type" value="Genomic_DNA"/>
</dbReference>
<dbReference type="SUPFAM" id="SSF55961">
    <property type="entry name" value="Bet v1-like"/>
    <property type="match status" value="1"/>
</dbReference>
<keyword evidence="1" id="KW-1133">Transmembrane helix</keyword>
<feature type="transmembrane region" description="Helical" evidence="1">
    <location>
        <begin position="6"/>
        <end position="26"/>
    </location>
</feature>
<keyword evidence="3" id="KW-1185">Reference proteome</keyword>
<proteinExistence type="predicted"/>
<protein>
    <recommendedName>
        <fullName evidence="4">SRPBCC family protein</fullName>
    </recommendedName>
</protein>
<sequence>MKAAYYIVGIVLILLGIWIVGGQFLPDRHEAEVSERYCHDQDQLEQALSDPEHLAQWLLPNGPEATIKSSQGIHSIRWVENDERALEVTVREEESAGDYRYEYGVAPYFQVEARSRIGPTEDGGEHIVTLQAFTELETISGRWFMITPEVRRWMELPHQTFEEAVELHHGLLQDHLESHFGQCPGQESSD</sequence>
<evidence type="ECO:0000313" key="2">
    <source>
        <dbReference type="EMBL" id="MEA5445645.1"/>
    </source>
</evidence>
<accession>A0AAP6JEQ6</accession>
<dbReference type="RefSeq" id="WP_346051297.1">
    <property type="nucleotide sequence ID" value="NZ_JAYGII010000013.1"/>
</dbReference>
<evidence type="ECO:0000313" key="3">
    <source>
        <dbReference type="Proteomes" id="UP001302316"/>
    </source>
</evidence>
<name>A0AAP6JEQ6_9GAMM</name>
<organism evidence="2 3">
    <name type="scientific">Natronospira elongata</name>
    <dbReference type="NCBI Taxonomy" id="3110268"/>
    <lineage>
        <taxon>Bacteria</taxon>
        <taxon>Pseudomonadati</taxon>
        <taxon>Pseudomonadota</taxon>
        <taxon>Gammaproteobacteria</taxon>
        <taxon>Natronospirales</taxon>
        <taxon>Natronospiraceae</taxon>
        <taxon>Natronospira</taxon>
    </lineage>
</organism>
<gene>
    <name evidence="2" type="ORF">VCB98_07430</name>
</gene>
<keyword evidence="1" id="KW-0472">Membrane</keyword>
<evidence type="ECO:0008006" key="4">
    <source>
        <dbReference type="Google" id="ProtNLM"/>
    </source>
</evidence>
<dbReference type="AlphaFoldDB" id="A0AAP6JEQ6"/>
<evidence type="ECO:0000256" key="1">
    <source>
        <dbReference type="SAM" id="Phobius"/>
    </source>
</evidence>
<comment type="caution">
    <text evidence="2">The sequence shown here is derived from an EMBL/GenBank/DDBJ whole genome shotgun (WGS) entry which is preliminary data.</text>
</comment>
<dbReference type="Proteomes" id="UP001302316">
    <property type="component" value="Unassembled WGS sequence"/>
</dbReference>
<reference evidence="2 3" key="1">
    <citation type="submission" date="2023-12" db="EMBL/GenBank/DDBJ databases">
        <title>Whole-genome sequencing of halo(alkali)philic microorganisms from hypersaline lakes.</title>
        <authorList>
            <person name="Sorokin D.Y."/>
            <person name="Merkel A.Y."/>
            <person name="Messina E."/>
            <person name="Yakimov M."/>
        </authorList>
    </citation>
    <scope>NUCLEOTIDE SEQUENCE [LARGE SCALE GENOMIC DNA]</scope>
    <source>
        <strain evidence="2 3">AB-CW1</strain>
    </source>
</reference>